<keyword evidence="3" id="KW-1185">Reference proteome</keyword>
<name>A0A7G6X3N3_9ACTN</name>
<dbReference type="KEGG" id="kqi:F1D05_26715"/>
<evidence type="ECO:0000256" key="1">
    <source>
        <dbReference type="SAM" id="SignalP"/>
    </source>
</evidence>
<organism evidence="2 3">
    <name type="scientific">Kribbella qitaiheensis</name>
    <dbReference type="NCBI Taxonomy" id="1544730"/>
    <lineage>
        <taxon>Bacteria</taxon>
        <taxon>Bacillati</taxon>
        <taxon>Actinomycetota</taxon>
        <taxon>Actinomycetes</taxon>
        <taxon>Propionibacteriales</taxon>
        <taxon>Kribbellaceae</taxon>
        <taxon>Kribbella</taxon>
    </lineage>
</organism>
<gene>
    <name evidence="2" type="ORF">F1D05_26715</name>
</gene>
<keyword evidence="1" id="KW-0732">Signal</keyword>
<protein>
    <recommendedName>
        <fullName evidence="4">Dehydratase</fullName>
    </recommendedName>
</protein>
<dbReference type="RefSeq" id="WP_185443248.1">
    <property type="nucleotide sequence ID" value="NZ_CP043661.1"/>
</dbReference>
<sequence>MTTHCSWLRKSSILGLVLTLTAVPAVAGPVAVSYACQADTKFGHQHFSLRQGVGASAPAVVKPGATFDVVVNADSGALPGEVKGFKVKEVRELSLRVPIPANSSYVGATLSGGSGLGSTPSVEAAGGVVTIKVAGPIPGGAGYQLPSLTVQLRAGRSGAIETSLQGTSFDNPGLTLQATIKWKFVTIKSAVACYPDPNSPLTHTDIRATQ</sequence>
<proteinExistence type="predicted"/>
<feature type="signal peptide" evidence="1">
    <location>
        <begin position="1"/>
        <end position="27"/>
    </location>
</feature>
<evidence type="ECO:0008006" key="4">
    <source>
        <dbReference type="Google" id="ProtNLM"/>
    </source>
</evidence>
<reference evidence="2 3" key="2">
    <citation type="journal article" date="2020" name="Microbiol. Resour. Announc.">
        <title>Antarctic desert soil bacteria exhibit high novel natural product potential, evaluated through long-read genome sequencing and comparative genomics.</title>
        <authorList>
            <person name="Benaud N."/>
            <person name="Edwards R.J."/>
            <person name="Amos T.G."/>
            <person name="D'Agostino P.M."/>
            <person name="Gutierrez-Chavez C."/>
            <person name="Montgomery K."/>
            <person name="Nicetic I."/>
            <person name="Ferrari B.C."/>
        </authorList>
    </citation>
    <scope>NUCLEOTIDE SEQUENCE [LARGE SCALE GENOMIC DNA]</scope>
    <source>
        <strain evidence="2 3">SPB151</strain>
    </source>
</reference>
<feature type="chain" id="PRO_5028936991" description="Dehydratase" evidence="1">
    <location>
        <begin position="28"/>
        <end position="210"/>
    </location>
</feature>
<reference evidence="3" key="1">
    <citation type="submission" date="2019-09" db="EMBL/GenBank/DDBJ databases">
        <title>Antimicrobial potential of Antarctic Bacteria.</title>
        <authorList>
            <person name="Benaud N."/>
            <person name="Edwards R.J."/>
            <person name="Ferrari B.C."/>
        </authorList>
    </citation>
    <scope>NUCLEOTIDE SEQUENCE [LARGE SCALE GENOMIC DNA]</scope>
    <source>
        <strain evidence="3">SPB151</strain>
    </source>
</reference>
<evidence type="ECO:0000313" key="3">
    <source>
        <dbReference type="Proteomes" id="UP000515563"/>
    </source>
</evidence>
<dbReference type="Proteomes" id="UP000515563">
    <property type="component" value="Chromosome"/>
</dbReference>
<accession>A0A7G6X3N3</accession>
<dbReference type="EMBL" id="CP043661">
    <property type="protein sequence ID" value="QNE20848.1"/>
    <property type="molecule type" value="Genomic_DNA"/>
</dbReference>
<evidence type="ECO:0000313" key="2">
    <source>
        <dbReference type="EMBL" id="QNE20848.1"/>
    </source>
</evidence>
<dbReference type="AlphaFoldDB" id="A0A7G6X3N3"/>